<accession>A0ABY3SMB8</accession>
<feature type="compositionally biased region" description="Polar residues" evidence="1">
    <location>
        <begin position="100"/>
        <end position="139"/>
    </location>
</feature>
<reference evidence="4 5" key="1">
    <citation type="journal article" date="2024" name="Int. J. Syst. Evol. Microbiol.">
        <title>Paenibacillus hexagrammi sp. nov., a novel bacterium isolated from the gut content of Hexagrammos agrammus.</title>
        <authorList>
            <person name="Jung H.K."/>
            <person name="Kim D.G."/>
            <person name="Zin H."/>
            <person name="Park J."/>
            <person name="Jung H."/>
            <person name="Kim Y.O."/>
            <person name="Kong H.J."/>
            <person name="Kim J.W."/>
            <person name="Kim Y.S."/>
        </authorList>
    </citation>
    <scope>NUCLEOTIDE SEQUENCE [LARGE SCALE GENOMIC DNA]</scope>
    <source>
        <strain evidence="4 5">YPD9-1</strain>
    </source>
</reference>
<organism evidence="4 5">
    <name type="scientific">Paenibacillus hexagrammi</name>
    <dbReference type="NCBI Taxonomy" id="2908839"/>
    <lineage>
        <taxon>Bacteria</taxon>
        <taxon>Bacillati</taxon>
        <taxon>Bacillota</taxon>
        <taxon>Bacilli</taxon>
        <taxon>Bacillales</taxon>
        <taxon>Paenibacillaceae</taxon>
        <taxon>Paenibacillus</taxon>
    </lineage>
</organism>
<sequence>MAFFGKRGILLMLLVISIGLFGIALWQFVSGGRSQFQMPFIPVNEQMQMLLDPSQIETNGAPEPTKSSQSSKDTTEFMDMDQASKDRVESKGVSSGESSMQQNTSQFGDASNPSYPSDTINPANPTNPIDTTAPSNASKASTNASLLDLNTATIEQLDALPGIGASKAKAIIEYRSKIGRYARVEQLTDVKGIGEKMLQKLKPLVMVAEP</sequence>
<protein>
    <submittedName>
        <fullName evidence="4">Helix-hairpin-helix domain-containing protein</fullName>
    </submittedName>
</protein>
<evidence type="ECO:0000256" key="1">
    <source>
        <dbReference type="SAM" id="MobiDB-lite"/>
    </source>
</evidence>
<dbReference type="InterPro" id="IPR010994">
    <property type="entry name" value="RuvA_2-like"/>
</dbReference>
<dbReference type="NCBIfam" id="TIGR00426">
    <property type="entry name" value="competence protein ComEA helix-hairpin-helix repeat region"/>
    <property type="match status" value="1"/>
</dbReference>
<evidence type="ECO:0000313" key="4">
    <source>
        <dbReference type="EMBL" id="UJF35028.1"/>
    </source>
</evidence>
<keyword evidence="2" id="KW-1133">Transmembrane helix</keyword>
<dbReference type="EMBL" id="CP090978">
    <property type="protein sequence ID" value="UJF35028.1"/>
    <property type="molecule type" value="Genomic_DNA"/>
</dbReference>
<keyword evidence="5" id="KW-1185">Reference proteome</keyword>
<dbReference type="InterPro" id="IPR051675">
    <property type="entry name" value="Endo/Exo/Phosphatase_dom_1"/>
</dbReference>
<dbReference type="SMART" id="SM00278">
    <property type="entry name" value="HhH1"/>
    <property type="match status" value="2"/>
</dbReference>
<feature type="domain" description="Helix-hairpin-helix DNA-binding motif class 1" evidence="3">
    <location>
        <begin position="185"/>
        <end position="204"/>
    </location>
</feature>
<keyword evidence="2" id="KW-0472">Membrane</keyword>
<feature type="transmembrane region" description="Helical" evidence="2">
    <location>
        <begin position="9"/>
        <end position="29"/>
    </location>
</feature>
<evidence type="ECO:0000256" key="2">
    <source>
        <dbReference type="SAM" id="Phobius"/>
    </source>
</evidence>
<dbReference type="Gene3D" id="1.10.150.320">
    <property type="entry name" value="Photosystem II 12 kDa extrinsic protein"/>
    <property type="match status" value="1"/>
</dbReference>
<gene>
    <name evidence="4" type="ORF">L0M14_07780</name>
</gene>
<name>A0ABY3SMB8_9BACL</name>
<dbReference type="InterPro" id="IPR004509">
    <property type="entry name" value="Competence_ComEA_HhH"/>
</dbReference>
<proteinExistence type="predicted"/>
<dbReference type="PANTHER" id="PTHR21180:SF32">
    <property type="entry name" value="ENDONUCLEASE_EXONUCLEASE_PHOSPHATASE FAMILY DOMAIN-CONTAINING PROTEIN 1"/>
    <property type="match status" value="1"/>
</dbReference>
<feature type="region of interest" description="Disordered" evidence="1">
    <location>
        <begin position="56"/>
        <end position="139"/>
    </location>
</feature>
<evidence type="ECO:0000313" key="5">
    <source>
        <dbReference type="Proteomes" id="UP001649230"/>
    </source>
</evidence>
<dbReference type="SUPFAM" id="SSF47781">
    <property type="entry name" value="RuvA domain 2-like"/>
    <property type="match status" value="1"/>
</dbReference>
<keyword evidence="2" id="KW-0812">Transmembrane</keyword>
<dbReference type="PANTHER" id="PTHR21180">
    <property type="entry name" value="ENDONUCLEASE/EXONUCLEASE/PHOSPHATASE FAMILY DOMAIN-CONTAINING PROTEIN 1"/>
    <property type="match status" value="1"/>
</dbReference>
<dbReference type="InterPro" id="IPR003583">
    <property type="entry name" value="Hlx-hairpin-Hlx_DNA-bd_motif"/>
</dbReference>
<dbReference type="Proteomes" id="UP001649230">
    <property type="component" value="Chromosome"/>
</dbReference>
<dbReference type="RefSeq" id="WP_235121601.1">
    <property type="nucleotide sequence ID" value="NZ_CP090978.1"/>
</dbReference>
<evidence type="ECO:0000259" key="3">
    <source>
        <dbReference type="SMART" id="SM00278"/>
    </source>
</evidence>
<dbReference type="Pfam" id="PF12836">
    <property type="entry name" value="HHH_3"/>
    <property type="match status" value="1"/>
</dbReference>
<feature type="domain" description="Helix-hairpin-helix DNA-binding motif class 1" evidence="3">
    <location>
        <begin position="155"/>
        <end position="174"/>
    </location>
</feature>